<evidence type="ECO:0000313" key="2">
    <source>
        <dbReference type="EMBL" id="KAF2829014.1"/>
    </source>
</evidence>
<sequence>MSEDAVSRADKLSRRQQAMSDLALLSVATTRAKPGQWKKLKKLPPAELAYYMITCRRCAPDVWASSEPAQLADKSLRIKDLSSTCVCCTIIRQAYIHFVADPNINWINIDHTSISLKSGAMRLSFPRASRRFNNVYICSKERDNPSNPFPCPVQDICLDPSSDALVDKIHRLIKDCAAAHESCAASASMSEIIPERLVKLDGRLQLVHATRLMLYTALSYCWGGHNKHQTLRTNVEAREGSIELSGLPRTLQDAILFTRKLGVEYIWIDSMCIVQDDSAEWARESAKMADIYSKAYVVLAATRANDVTEGFLQHRRDPYNISSCTKAGKVFTVRARDSLHHSVRDTMNFDHLPLSQRGWCLQEGLLATRIVHFLPSEVYFKCKTTEVCECGLAAGNDYMVRAWPPPHNSKIEHPELFMSTMWNMITEDCSRRHFTIPDDVLPALSGLAQRTESLCPGKYIAGMWEFGLVYQLNWFAVANPTTPRSPQKSVTRPTFSWITSPYPIRHAFFNLHTTLVCTLIGTQVTPATTDPFGRLSHASITLRGPVVMGFDLIAALINMKSDLHKPWLEDDLHHAEVNLDLGVTFPDENFTENTRYNGLFSVFDWSLIIGFGTLKDERGFTVMLLLQYNSQDDAYNRVGLVQHIPENWFNSQVTECTVTIV</sequence>
<reference evidence="2" key="1">
    <citation type="journal article" date="2020" name="Stud. Mycol.">
        <title>101 Dothideomycetes genomes: a test case for predicting lifestyles and emergence of pathogens.</title>
        <authorList>
            <person name="Haridas S."/>
            <person name="Albert R."/>
            <person name="Binder M."/>
            <person name="Bloem J."/>
            <person name="Labutti K."/>
            <person name="Salamov A."/>
            <person name="Andreopoulos B."/>
            <person name="Baker S."/>
            <person name="Barry K."/>
            <person name="Bills G."/>
            <person name="Bluhm B."/>
            <person name="Cannon C."/>
            <person name="Castanera R."/>
            <person name="Culley D."/>
            <person name="Daum C."/>
            <person name="Ezra D."/>
            <person name="Gonzalez J."/>
            <person name="Henrissat B."/>
            <person name="Kuo A."/>
            <person name="Liang C."/>
            <person name="Lipzen A."/>
            <person name="Lutzoni F."/>
            <person name="Magnuson J."/>
            <person name="Mondo S."/>
            <person name="Nolan M."/>
            <person name="Ohm R."/>
            <person name="Pangilinan J."/>
            <person name="Park H.-J."/>
            <person name="Ramirez L."/>
            <person name="Alfaro M."/>
            <person name="Sun H."/>
            <person name="Tritt A."/>
            <person name="Yoshinaga Y."/>
            <person name="Zwiers L.-H."/>
            <person name="Turgeon B."/>
            <person name="Goodwin S."/>
            <person name="Spatafora J."/>
            <person name="Crous P."/>
            <person name="Grigoriev I."/>
        </authorList>
    </citation>
    <scope>NUCLEOTIDE SEQUENCE</scope>
    <source>
        <strain evidence="2">CBS 113818</strain>
    </source>
</reference>
<evidence type="ECO:0000259" key="1">
    <source>
        <dbReference type="Pfam" id="PF06985"/>
    </source>
</evidence>
<accession>A0A6A7A882</accession>
<evidence type="ECO:0000313" key="3">
    <source>
        <dbReference type="Proteomes" id="UP000799424"/>
    </source>
</evidence>
<dbReference type="Pfam" id="PF06985">
    <property type="entry name" value="HET"/>
    <property type="match status" value="1"/>
</dbReference>
<dbReference type="PANTHER" id="PTHR33112">
    <property type="entry name" value="DOMAIN PROTEIN, PUTATIVE-RELATED"/>
    <property type="match status" value="1"/>
</dbReference>
<dbReference type="Proteomes" id="UP000799424">
    <property type="component" value="Unassembled WGS sequence"/>
</dbReference>
<name>A0A6A7A882_9PLEO</name>
<feature type="domain" description="Heterokaryon incompatibility" evidence="1">
    <location>
        <begin position="215"/>
        <end position="363"/>
    </location>
</feature>
<dbReference type="AlphaFoldDB" id="A0A6A7A882"/>
<gene>
    <name evidence="2" type="ORF">CC86DRAFT_464733</name>
</gene>
<dbReference type="InterPro" id="IPR010730">
    <property type="entry name" value="HET"/>
</dbReference>
<keyword evidence="3" id="KW-1185">Reference proteome</keyword>
<dbReference type="OrthoDB" id="5362512at2759"/>
<proteinExistence type="predicted"/>
<dbReference type="EMBL" id="MU006221">
    <property type="protein sequence ID" value="KAF2829014.1"/>
    <property type="molecule type" value="Genomic_DNA"/>
</dbReference>
<protein>
    <submittedName>
        <fullName evidence="2">HET-domain-containing protein</fullName>
    </submittedName>
</protein>
<dbReference type="PANTHER" id="PTHR33112:SF9">
    <property type="entry name" value="HETEROKARYON INCOMPATIBILITY DOMAIN-CONTAINING PROTEIN"/>
    <property type="match status" value="1"/>
</dbReference>
<organism evidence="2 3">
    <name type="scientific">Ophiobolus disseminans</name>
    <dbReference type="NCBI Taxonomy" id="1469910"/>
    <lineage>
        <taxon>Eukaryota</taxon>
        <taxon>Fungi</taxon>
        <taxon>Dikarya</taxon>
        <taxon>Ascomycota</taxon>
        <taxon>Pezizomycotina</taxon>
        <taxon>Dothideomycetes</taxon>
        <taxon>Pleosporomycetidae</taxon>
        <taxon>Pleosporales</taxon>
        <taxon>Pleosporineae</taxon>
        <taxon>Phaeosphaeriaceae</taxon>
        <taxon>Ophiobolus</taxon>
    </lineage>
</organism>